<dbReference type="OrthoDB" id="1447590at2"/>
<protein>
    <recommendedName>
        <fullName evidence="4">KTSC domain-containing protein</fullName>
    </recommendedName>
</protein>
<evidence type="ECO:0000313" key="2">
    <source>
        <dbReference type="EMBL" id="RXG21040.1"/>
    </source>
</evidence>
<organism evidence="2 3">
    <name type="scientific">Leeuwenhoekiella aequorea</name>
    <dbReference type="NCBI Taxonomy" id="283736"/>
    <lineage>
        <taxon>Bacteria</taxon>
        <taxon>Pseudomonadati</taxon>
        <taxon>Bacteroidota</taxon>
        <taxon>Flavobacteriia</taxon>
        <taxon>Flavobacteriales</taxon>
        <taxon>Flavobacteriaceae</taxon>
        <taxon>Leeuwenhoekiella</taxon>
    </lineage>
</organism>
<evidence type="ECO:0000256" key="1">
    <source>
        <dbReference type="SAM" id="SignalP"/>
    </source>
</evidence>
<evidence type="ECO:0008006" key="4">
    <source>
        <dbReference type="Google" id="ProtNLM"/>
    </source>
</evidence>
<feature type="chain" id="PRO_5020200069" description="KTSC domain-containing protein" evidence="1">
    <location>
        <begin position="20"/>
        <end position="125"/>
    </location>
</feature>
<keyword evidence="1" id="KW-0732">Signal</keyword>
<sequence>MRSILMLLLLFLASNNSFSQNYAIPLGTDKYLTCDELETLIVKKCELKYGWDDYELKSSFLEKIKLYSRHTSNFALVKMKDNDSYYVYCNISNDNFELFRVFIETGHNSGKLFNEYISPNKCDCK</sequence>
<proteinExistence type="predicted"/>
<dbReference type="AlphaFoldDB" id="A0A4Q0P394"/>
<evidence type="ECO:0000313" key="3">
    <source>
        <dbReference type="Proteomes" id="UP000289238"/>
    </source>
</evidence>
<keyword evidence="3" id="KW-1185">Reference proteome</keyword>
<gene>
    <name evidence="2" type="ORF">DSM00_2554</name>
</gene>
<dbReference type="EMBL" id="QOVM01000006">
    <property type="protein sequence ID" value="RXG21040.1"/>
    <property type="molecule type" value="Genomic_DNA"/>
</dbReference>
<dbReference type="Proteomes" id="UP000289238">
    <property type="component" value="Unassembled WGS sequence"/>
</dbReference>
<feature type="signal peptide" evidence="1">
    <location>
        <begin position="1"/>
        <end position="19"/>
    </location>
</feature>
<reference evidence="2 3" key="1">
    <citation type="submission" date="2018-07" db="EMBL/GenBank/DDBJ databases">
        <title>Leeuwenhoekiella genomics.</title>
        <authorList>
            <person name="Tahon G."/>
            <person name="Willems A."/>
        </authorList>
    </citation>
    <scope>NUCLEOTIDE SEQUENCE [LARGE SCALE GENOMIC DNA]</scope>
    <source>
        <strain evidence="2 3">LMG 22550</strain>
    </source>
</reference>
<comment type="caution">
    <text evidence="2">The sequence shown here is derived from an EMBL/GenBank/DDBJ whole genome shotgun (WGS) entry which is preliminary data.</text>
</comment>
<dbReference type="RefSeq" id="WP_128758320.1">
    <property type="nucleotide sequence ID" value="NZ_QOVM01000006.1"/>
</dbReference>
<accession>A0A4Q0P394</accession>
<name>A0A4Q0P394_9FLAO</name>